<reference evidence="1" key="1">
    <citation type="submission" date="2021-01" db="EMBL/GenBank/DDBJ databases">
        <title>Metabolic potential, ecology and presence of endohyphal bacteria is reflected in genomic diversity of Mucoromycotina.</title>
        <authorList>
            <person name="Muszewska A."/>
            <person name="Okrasinska A."/>
            <person name="Steczkiewicz K."/>
            <person name="Drgas O."/>
            <person name="Orlowska M."/>
            <person name="Perlinska-Lenart U."/>
            <person name="Aleksandrzak-Piekarczyk T."/>
            <person name="Szatraj K."/>
            <person name="Zielenkiewicz U."/>
            <person name="Pilsyk S."/>
            <person name="Malc E."/>
            <person name="Mieczkowski P."/>
            <person name="Kruszewska J.S."/>
            <person name="Biernat P."/>
            <person name="Pawlowska J."/>
        </authorList>
    </citation>
    <scope>NUCLEOTIDE SEQUENCE</scope>
    <source>
        <strain evidence="1">WA0000018081</strain>
    </source>
</reference>
<name>A0A8H7SZ51_9FUNG</name>
<comment type="caution">
    <text evidence="1">The sequence shown here is derived from an EMBL/GenBank/DDBJ whole genome shotgun (WGS) entry which is preliminary data.</text>
</comment>
<dbReference type="EMBL" id="JAEPRE010000003">
    <property type="protein sequence ID" value="KAG2237701.1"/>
    <property type="molecule type" value="Genomic_DNA"/>
</dbReference>
<protein>
    <submittedName>
        <fullName evidence="1">Uncharacterized protein</fullName>
    </submittedName>
</protein>
<dbReference type="AlphaFoldDB" id="A0A8H7SZ51"/>
<organism evidence="1 2">
    <name type="scientific">Thamnidium elegans</name>
    <dbReference type="NCBI Taxonomy" id="101142"/>
    <lineage>
        <taxon>Eukaryota</taxon>
        <taxon>Fungi</taxon>
        <taxon>Fungi incertae sedis</taxon>
        <taxon>Mucoromycota</taxon>
        <taxon>Mucoromycotina</taxon>
        <taxon>Mucoromycetes</taxon>
        <taxon>Mucorales</taxon>
        <taxon>Mucorineae</taxon>
        <taxon>Mucoraceae</taxon>
        <taxon>Thamnidium</taxon>
    </lineage>
</organism>
<gene>
    <name evidence="1" type="ORF">INT48_009639</name>
</gene>
<evidence type="ECO:0000313" key="1">
    <source>
        <dbReference type="EMBL" id="KAG2237701.1"/>
    </source>
</evidence>
<keyword evidence="2" id="KW-1185">Reference proteome</keyword>
<proteinExistence type="predicted"/>
<evidence type="ECO:0000313" key="2">
    <source>
        <dbReference type="Proteomes" id="UP000613177"/>
    </source>
</evidence>
<accession>A0A8H7SZ51</accession>
<dbReference type="Proteomes" id="UP000613177">
    <property type="component" value="Unassembled WGS sequence"/>
</dbReference>
<sequence length="221" mass="24852">MPRVNTKLDVNLRVSYDMTTVGLSFEGTTVGRVKVNGNDGYEMKLDEALSFIMPIAATCIDESEEYEDVEEELDLTPSEDWAAGGVYIDSPKQKAGRKFSRFWREYALSERHGTDESSASNSPINCDYVISCVRNRKSCCIEEAESKTFECHFKLRIVSLNGSNITYSLQPTSTQHASYYTPEQSPPSPDMPFYTPPQFFSTTTTIPALFPLKEKSQSDNI</sequence>